<dbReference type="RefSeq" id="WP_256401034.1">
    <property type="nucleotide sequence ID" value="NZ_JANHJR010000003.1"/>
</dbReference>
<reference evidence="1 2" key="1">
    <citation type="journal article" date="2019" name="Int. J. Syst. Evol. Microbiol.">
        <title>The Global Catalogue of Microorganisms (GCM) 10K type strain sequencing project: providing services to taxonomists for standard genome sequencing and annotation.</title>
        <authorList>
            <consortium name="The Broad Institute Genomics Platform"/>
            <consortium name="The Broad Institute Genome Sequencing Center for Infectious Disease"/>
            <person name="Wu L."/>
            <person name="Ma J."/>
        </authorList>
    </citation>
    <scope>NUCLEOTIDE SEQUENCE [LARGE SCALE GENOMIC DNA]</scope>
    <source>
        <strain evidence="1 2">CGMCC 1.10390</strain>
    </source>
</reference>
<evidence type="ECO:0000313" key="1">
    <source>
        <dbReference type="EMBL" id="MFD1646895.1"/>
    </source>
</evidence>
<protein>
    <recommendedName>
        <fullName evidence="3">DNA phosphorothioation-associated protein 4</fullName>
    </recommendedName>
</protein>
<gene>
    <name evidence="1" type="ORF">ACFSBL_14480</name>
</gene>
<evidence type="ECO:0000313" key="2">
    <source>
        <dbReference type="Proteomes" id="UP001597034"/>
    </source>
</evidence>
<dbReference type="AlphaFoldDB" id="A0ABD6DNJ5"/>
<accession>A0ABD6DNJ5</accession>
<sequence length="162" mass="18184">MGKPIIRYRKSDLYTQVVDEYGVFNSSYDFLIFLAVVGYREDRINRNNYRGDRDAGTVGEIGLQNVFSNDLYRVIMSSLAFQEENDPAALVETSTQMKVLAQYAAGGLDFAEEEFGDIAGDPTDAILNYIRTKQQEDDEVGGELGEIVDAFDDEMMETDSDV</sequence>
<keyword evidence="2" id="KW-1185">Reference proteome</keyword>
<name>A0ABD6DNJ5_9EURY</name>
<proteinExistence type="predicted"/>
<comment type="caution">
    <text evidence="1">The sequence shown here is derived from an EMBL/GenBank/DDBJ whole genome shotgun (WGS) entry which is preliminary data.</text>
</comment>
<evidence type="ECO:0008006" key="3">
    <source>
        <dbReference type="Google" id="ProtNLM"/>
    </source>
</evidence>
<organism evidence="1 2">
    <name type="scientific">Haloarchaeobius litoreus</name>
    <dbReference type="NCBI Taxonomy" id="755306"/>
    <lineage>
        <taxon>Archaea</taxon>
        <taxon>Methanobacteriati</taxon>
        <taxon>Methanobacteriota</taxon>
        <taxon>Stenosarchaea group</taxon>
        <taxon>Halobacteria</taxon>
        <taxon>Halobacteriales</taxon>
        <taxon>Halorubellaceae</taxon>
        <taxon>Haloarchaeobius</taxon>
    </lineage>
</organism>
<dbReference type="EMBL" id="JBHUDO010000003">
    <property type="protein sequence ID" value="MFD1646895.1"/>
    <property type="molecule type" value="Genomic_DNA"/>
</dbReference>
<dbReference type="Proteomes" id="UP001597034">
    <property type="component" value="Unassembled WGS sequence"/>
</dbReference>